<protein>
    <submittedName>
        <fullName evidence="4">M28 family peptidase</fullName>
    </submittedName>
</protein>
<dbReference type="PANTHER" id="PTHR12283:SF6">
    <property type="entry name" value="GLUTAMINYL-PEPTIDE CYCLOTRANSFERASE-RELATED"/>
    <property type="match status" value="1"/>
</dbReference>
<reference evidence="4" key="1">
    <citation type="journal article" date="2023" name="Comput. Struct. Biotechnol. J.">
        <title>Discovery of a novel marine Bacteroidetes with a rich repertoire of carbohydrate-active enzymes.</title>
        <authorList>
            <person name="Chen B."/>
            <person name="Liu G."/>
            <person name="Chen Q."/>
            <person name="Wang H."/>
            <person name="Liu L."/>
            <person name="Tang K."/>
        </authorList>
    </citation>
    <scope>NUCLEOTIDE SEQUENCE</scope>
    <source>
        <strain evidence="4">TK19036</strain>
    </source>
</reference>
<dbReference type="InterPro" id="IPR007484">
    <property type="entry name" value="Peptidase_M28"/>
</dbReference>
<evidence type="ECO:0000256" key="2">
    <source>
        <dbReference type="ARBA" id="ARBA00023315"/>
    </source>
</evidence>
<keyword evidence="2" id="KW-0012">Acyltransferase</keyword>
<evidence type="ECO:0000256" key="1">
    <source>
        <dbReference type="ARBA" id="ARBA00022679"/>
    </source>
</evidence>
<dbReference type="EMBL" id="CP120682">
    <property type="protein sequence ID" value="WKN39511.1"/>
    <property type="molecule type" value="Genomic_DNA"/>
</dbReference>
<dbReference type="PROSITE" id="PS51257">
    <property type="entry name" value="PROKAR_LIPOPROTEIN"/>
    <property type="match status" value="1"/>
</dbReference>
<reference evidence="4" key="2">
    <citation type="journal article" date="2024" name="Antonie Van Leeuwenhoek">
        <title>Roseihalotalea indica gen. nov., sp. nov., a halophilic Bacteroidetes from mesopelagic Southwest Indian Ocean with higher carbohydrate metabolic potential.</title>
        <authorList>
            <person name="Chen B."/>
            <person name="Zhang M."/>
            <person name="Lin D."/>
            <person name="Ye J."/>
            <person name="Tang K."/>
        </authorList>
    </citation>
    <scope>NUCLEOTIDE SEQUENCE</scope>
    <source>
        <strain evidence="4">TK19036</strain>
    </source>
</reference>
<dbReference type="AlphaFoldDB" id="A0AA49GUE0"/>
<dbReference type="SUPFAM" id="SSF53187">
    <property type="entry name" value="Zn-dependent exopeptidases"/>
    <property type="match status" value="1"/>
</dbReference>
<keyword evidence="1" id="KW-0808">Transferase</keyword>
<dbReference type="PANTHER" id="PTHR12283">
    <property type="entry name" value="GLUTAMINYL-PEPTIDE CYCLOTRANSFERASE"/>
    <property type="match status" value="1"/>
</dbReference>
<dbReference type="GO" id="GO:0008270">
    <property type="term" value="F:zinc ion binding"/>
    <property type="evidence" value="ECO:0007669"/>
    <property type="project" value="TreeGrafter"/>
</dbReference>
<dbReference type="Pfam" id="PF04389">
    <property type="entry name" value="Peptidase_M28"/>
    <property type="match status" value="1"/>
</dbReference>
<dbReference type="GO" id="GO:0016603">
    <property type="term" value="F:glutaminyl-peptide cyclotransferase activity"/>
    <property type="evidence" value="ECO:0007669"/>
    <property type="project" value="TreeGrafter"/>
</dbReference>
<evidence type="ECO:0000313" key="4">
    <source>
        <dbReference type="EMBL" id="WKN39511.1"/>
    </source>
</evidence>
<evidence type="ECO:0000259" key="3">
    <source>
        <dbReference type="Pfam" id="PF04389"/>
    </source>
</evidence>
<organism evidence="4">
    <name type="scientific">Roseihalotalea indica</name>
    <dbReference type="NCBI Taxonomy" id="2867963"/>
    <lineage>
        <taxon>Bacteria</taxon>
        <taxon>Pseudomonadati</taxon>
        <taxon>Bacteroidota</taxon>
        <taxon>Cytophagia</taxon>
        <taxon>Cytophagales</taxon>
        <taxon>Catalimonadaceae</taxon>
        <taxon>Roseihalotalea</taxon>
    </lineage>
</organism>
<gene>
    <name evidence="4" type="ORF">K4G66_12495</name>
</gene>
<accession>A0AA49GUE0</accession>
<dbReference type="Gene3D" id="3.40.630.10">
    <property type="entry name" value="Zn peptidases"/>
    <property type="match status" value="1"/>
</dbReference>
<name>A0AA49GUE0_9BACT</name>
<sequence length="331" mass="37539">MKKYGIYKWIFGCVILLAGCQSNPRETAEEDYATPHYVPAFSADSAYAYVERQVAFGPRVPNTSAHQACRDYLVAQLEQFGGEVQLQSFEEEAYDGTMLNLSNIIASFRPEQSKRILLTSHWDTRPYADKDSVRTNEPIDGANDGASGVAVLLEIARAMQDSLPDVGVDIILFDGEDYGEPEDYDEPQHEGSQQVYWCLGSQYWAEHKHEPRYSAYYGVLLDMVGAKNATFYREGVSRQAAPSIIKRIWDAAHDLGYGQYFVYQDSPDIVDDHVYVNYEAKIPMIDIIDHDPTSDFYFADYHHTHDDNLDIISPKTLEAVGATMLYVLYQE</sequence>
<feature type="domain" description="Peptidase M28" evidence="3">
    <location>
        <begin position="103"/>
        <end position="327"/>
    </location>
</feature>
<dbReference type="InterPro" id="IPR040234">
    <property type="entry name" value="QC/QCL"/>
</dbReference>
<proteinExistence type="predicted"/>